<keyword evidence="3" id="KW-1185">Reference proteome</keyword>
<accession>A0A5C8PDS4</accession>
<sequence length="71" mass="8047">MADTYLETSAAAGRLFGRVFTLPATGLDWLQNRLEMARSRRTLLTLDDRMLADIGLDRATARTEGEKGFWR</sequence>
<name>A0A5C8PDS4_9HYPH</name>
<dbReference type="OrthoDB" id="7376343at2"/>
<evidence type="ECO:0000313" key="3">
    <source>
        <dbReference type="Proteomes" id="UP000321638"/>
    </source>
</evidence>
<evidence type="ECO:0000313" key="2">
    <source>
        <dbReference type="EMBL" id="TXL71740.1"/>
    </source>
</evidence>
<comment type="caution">
    <text evidence="2">The sequence shown here is derived from an EMBL/GenBank/DDBJ whole genome shotgun (WGS) entry which is preliminary data.</text>
</comment>
<dbReference type="Pfam" id="PF06568">
    <property type="entry name" value="YjiS-like"/>
    <property type="match status" value="1"/>
</dbReference>
<protein>
    <submittedName>
        <fullName evidence="2">DUF1127 domain-containing protein</fullName>
    </submittedName>
</protein>
<evidence type="ECO:0000259" key="1">
    <source>
        <dbReference type="Pfam" id="PF06568"/>
    </source>
</evidence>
<organism evidence="2 3">
    <name type="scientific">Vineibacter terrae</name>
    <dbReference type="NCBI Taxonomy" id="2586908"/>
    <lineage>
        <taxon>Bacteria</taxon>
        <taxon>Pseudomonadati</taxon>
        <taxon>Pseudomonadota</taxon>
        <taxon>Alphaproteobacteria</taxon>
        <taxon>Hyphomicrobiales</taxon>
        <taxon>Vineibacter</taxon>
    </lineage>
</organism>
<reference evidence="2 3" key="1">
    <citation type="submission" date="2019-06" db="EMBL/GenBank/DDBJ databases">
        <title>New taxonomy in bacterial strain CC-CFT640, isolated from vineyard.</title>
        <authorList>
            <person name="Lin S.-Y."/>
            <person name="Tsai C.-F."/>
            <person name="Young C.-C."/>
        </authorList>
    </citation>
    <scope>NUCLEOTIDE SEQUENCE [LARGE SCALE GENOMIC DNA]</scope>
    <source>
        <strain evidence="2 3">CC-CFT640</strain>
    </source>
</reference>
<feature type="domain" description="YjiS-like" evidence="1">
    <location>
        <begin position="28"/>
        <end position="59"/>
    </location>
</feature>
<dbReference type="Proteomes" id="UP000321638">
    <property type="component" value="Unassembled WGS sequence"/>
</dbReference>
<proteinExistence type="predicted"/>
<dbReference type="InterPro" id="IPR009506">
    <property type="entry name" value="YjiS-like"/>
</dbReference>
<dbReference type="EMBL" id="VDUZ01000040">
    <property type="protein sequence ID" value="TXL71740.1"/>
    <property type="molecule type" value="Genomic_DNA"/>
</dbReference>
<gene>
    <name evidence="2" type="ORF">FHP25_28860</name>
</gene>
<dbReference type="AlphaFoldDB" id="A0A5C8PDS4"/>